<name>A0ACB8EFP8_9SAUR</name>
<dbReference type="EMBL" id="CM037616">
    <property type="protein sequence ID" value="KAH7991325.1"/>
    <property type="molecule type" value="Genomic_DNA"/>
</dbReference>
<sequence>MGISHNLRSMYDIQLTRAFKNANITDIYNNNPLKEETLCVRQTPHLEDMKQSLVRLTKDWSQFDTALVQIKNLQLSSVELLSQVSHVNKEQFDSGMRHTEDLIKDGTKNRTESCQVLFEAASTNQDIIKIDKEPMHIVPETDQQVADIDIDIRSARVLQKDFNFHGREKSWAQELRELCDPIMRGDIEKPTICSLVIGKEDPQSSFTSTVSLNESYYTHGYMNSAEEPIGPLRTSPTNENLVPKKDFAMKEMSVTQQTEIQNEEENSEVTAPHNISEQISERRLSIPISPLLSGKVAHHMLPIPLSPEICITNRISTEEGNQANQHSWQTEITTGQPPNPNTLEN</sequence>
<comment type="caution">
    <text evidence="1">The sequence shown here is derived from an EMBL/GenBank/DDBJ whole genome shotgun (WGS) entry which is preliminary data.</text>
</comment>
<accession>A0ACB8EFP8</accession>
<proteinExistence type="predicted"/>
<evidence type="ECO:0000313" key="1">
    <source>
        <dbReference type="EMBL" id="KAH7991325.1"/>
    </source>
</evidence>
<organism evidence="1 2">
    <name type="scientific">Sphaerodactylus townsendi</name>
    <dbReference type="NCBI Taxonomy" id="933632"/>
    <lineage>
        <taxon>Eukaryota</taxon>
        <taxon>Metazoa</taxon>
        <taxon>Chordata</taxon>
        <taxon>Craniata</taxon>
        <taxon>Vertebrata</taxon>
        <taxon>Euteleostomi</taxon>
        <taxon>Lepidosauria</taxon>
        <taxon>Squamata</taxon>
        <taxon>Bifurcata</taxon>
        <taxon>Gekkota</taxon>
        <taxon>Sphaerodactylidae</taxon>
        <taxon>Sphaerodactylus</taxon>
    </lineage>
</organism>
<dbReference type="Proteomes" id="UP000827872">
    <property type="component" value="Linkage Group LG03"/>
</dbReference>
<keyword evidence="2" id="KW-1185">Reference proteome</keyword>
<protein>
    <submittedName>
        <fullName evidence="1">Uncharacterized protein</fullName>
    </submittedName>
</protein>
<reference evidence="1" key="1">
    <citation type="submission" date="2021-08" db="EMBL/GenBank/DDBJ databases">
        <title>The first chromosome-level gecko genome reveals the dynamic sex chromosomes of Neotropical dwarf geckos (Sphaerodactylidae: Sphaerodactylus).</title>
        <authorList>
            <person name="Pinto B.J."/>
            <person name="Keating S.E."/>
            <person name="Gamble T."/>
        </authorList>
    </citation>
    <scope>NUCLEOTIDE SEQUENCE</scope>
    <source>
        <strain evidence="1">TG3544</strain>
    </source>
</reference>
<evidence type="ECO:0000313" key="2">
    <source>
        <dbReference type="Proteomes" id="UP000827872"/>
    </source>
</evidence>
<gene>
    <name evidence="1" type="ORF">K3G42_004759</name>
</gene>